<dbReference type="RefSeq" id="XP_002676134.1">
    <property type="nucleotide sequence ID" value="XM_002676088.1"/>
</dbReference>
<evidence type="ECO:0000313" key="4">
    <source>
        <dbReference type="Proteomes" id="UP000006671"/>
    </source>
</evidence>
<dbReference type="EMBL" id="GG738874">
    <property type="protein sequence ID" value="EFC43390.1"/>
    <property type="molecule type" value="Genomic_DNA"/>
</dbReference>
<dbReference type="VEuPathDB" id="AmoebaDB:NAEGRDRAFT_68753"/>
<feature type="compositionally biased region" description="Polar residues" evidence="2">
    <location>
        <begin position="54"/>
        <end position="69"/>
    </location>
</feature>
<accession>D2VIP9</accession>
<organism evidence="4">
    <name type="scientific">Naegleria gruberi</name>
    <name type="common">Amoeba</name>
    <dbReference type="NCBI Taxonomy" id="5762"/>
    <lineage>
        <taxon>Eukaryota</taxon>
        <taxon>Discoba</taxon>
        <taxon>Heterolobosea</taxon>
        <taxon>Tetramitia</taxon>
        <taxon>Eutetramitia</taxon>
        <taxon>Vahlkampfiidae</taxon>
        <taxon>Naegleria</taxon>
    </lineage>
</organism>
<feature type="coiled-coil region" evidence="1">
    <location>
        <begin position="130"/>
        <end position="160"/>
    </location>
</feature>
<feature type="compositionally biased region" description="Low complexity" evidence="2">
    <location>
        <begin position="29"/>
        <end position="44"/>
    </location>
</feature>
<sequence>MNVLIIRFINVKIFVEKSFFFKLVINRSNSGQSSNNSNKPSSSNDSKKRRDSTIESTPPTKKRNQPNNSILEEFLPILDNVKLNKCPPRPSSNISHEYGSKLARAYLAYKFKNAIHDGTFQYSNGFRDFVKKLSNHIAQSNEQRERANELERARKCTRRDQGLCGCGQLVSKTNRDKCKECSKKTILQMSDRINKIRAEGVNCHFCFGSVKLKDDETCPRCAVYISRKKQAAIHTFLREVLERDDLSIKCNRCRIEMEHLHEVNAFTLHHVMYKDDDFTKTFKSTTKFIPEFRKLGADWFKKNEKLEVLCRPCHGLEHARNVEGGSNWQYCHEKMITLMGGKCQECGLSFESNSELGKIFHVHHKNRDGVKKRAQATEDIDEEEREIANNVNEYKLILGMTEEEQVEKLKEFELLCDGCHYFEHMEKHARSEVIDLGMKERMVNLLSFQRVLSMEK</sequence>
<reference evidence="3 4" key="1">
    <citation type="journal article" date="2010" name="Cell">
        <title>The genome of Naegleria gruberi illuminates early eukaryotic versatility.</title>
        <authorList>
            <person name="Fritz-Laylin L.K."/>
            <person name="Prochnik S.E."/>
            <person name="Ginger M.L."/>
            <person name="Dacks J.B."/>
            <person name="Carpenter M.L."/>
            <person name="Field M.C."/>
            <person name="Kuo A."/>
            <person name="Paredez A."/>
            <person name="Chapman J."/>
            <person name="Pham J."/>
            <person name="Shu S."/>
            <person name="Neupane R."/>
            <person name="Cipriano M."/>
            <person name="Mancuso J."/>
            <person name="Tu H."/>
            <person name="Salamov A."/>
            <person name="Lindquist E."/>
            <person name="Shapiro H."/>
            <person name="Lucas S."/>
            <person name="Grigoriev I.V."/>
            <person name="Cande W.Z."/>
            <person name="Fulton C."/>
            <person name="Rokhsar D.S."/>
            <person name="Dawson S.C."/>
        </authorList>
    </citation>
    <scope>NUCLEOTIDE SEQUENCE [LARGE SCALE GENOMIC DNA]</scope>
    <source>
        <strain evidence="3 4">NEG-M</strain>
    </source>
</reference>
<evidence type="ECO:0000256" key="2">
    <source>
        <dbReference type="SAM" id="MobiDB-lite"/>
    </source>
</evidence>
<gene>
    <name evidence="3" type="ORF">NAEGRDRAFT_68753</name>
</gene>
<feature type="region of interest" description="Disordered" evidence="2">
    <location>
        <begin position="29"/>
        <end position="69"/>
    </location>
</feature>
<name>D2VIP9_NAEGR</name>
<dbReference type="AlphaFoldDB" id="D2VIP9"/>
<keyword evidence="1" id="KW-0175">Coiled coil</keyword>
<keyword evidence="4" id="KW-1185">Reference proteome</keyword>
<dbReference type="InParanoid" id="D2VIP9"/>
<evidence type="ECO:0000313" key="3">
    <source>
        <dbReference type="EMBL" id="EFC43390.1"/>
    </source>
</evidence>
<protein>
    <submittedName>
        <fullName evidence="3">Predicted protein</fullName>
    </submittedName>
</protein>
<dbReference type="KEGG" id="ngr:NAEGRDRAFT_68753"/>
<feature type="coiled-coil region" evidence="1">
    <location>
        <begin position="366"/>
        <end position="393"/>
    </location>
</feature>
<dbReference type="GeneID" id="8853067"/>
<evidence type="ECO:0000256" key="1">
    <source>
        <dbReference type="SAM" id="Coils"/>
    </source>
</evidence>
<dbReference type="Proteomes" id="UP000006671">
    <property type="component" value="Unassembled WGS sequence"/>
</dbReference>
<proteinExistence type="predicted"/>